<dbReference type="EMBL" id="CP000245">
    <property type="protein sequence ID" value="AEG94336.1"/>
    <property type="molecule type" value="Genomic_DNA"/>
</dbReference>
<dbReference type="InterPro" id="IPR050834">
    <property type="entry name" value="Glycosyltransf_2"/>
</dbReference>
<organism evidence="2 3">
    <name type="scientific">Ramlibacter tataouinensis (strain ATCC BAA-407 / DSM 14655 / LMG 21543 / TTB310)</name>
    <dbReference type="NCBI Taxonomy" id="365046"/>
    <lineage>
        <taxon>Bacteria</taxon>
        <taxon>Pseudomonadati</taxon>
        <taxon>Pseudomonadota</taxon>
        <taxon>Betaproteobacteria</taxon>
        <taxon>Burkholderiales</taxon>
        <taxon>Comamonadaceae</taxon>
        <taxon>Ramlibacter</taxon>
    </lineage>
</organism>
<feature type="domain" description="Glycosyltransferase 2-like" evidence="1">
    <location>
        <begin position="4"/>
        <end position="171"/>
    </location>
</feature>
<dbReference type="RefSeq" id="WP_013902567.1">
    <property type="nucleotide sequence ID" value="NC_015677.1"/>
</dbReference>
<gene>
    <name evidence="2" type="ordered locus">Rta_32250</name>
</gene>
<dbReference type="InterPro" id="IPR029044">
    <property type="entry name" value="Nucleotide-diphossugar_trans"/>
</dbReference>
<proteinExistence type="predicted"/>
<dbReference type="PANTHER" id="PTHR43685:SF12">
    <property type="entry name" value="GLYCOSYL TRANSFERASE FAMILY 2"/>
    <property type="match status" value="1"/>
</dbReference>
<reference evidence="3" key="1">
    <citation type="submission" date="2006-01" db="EMBL/GenBank/DDBJ databases">
        <title>Genome of the cyst-dividing bacterium Ramlibacter tataouinensis.</title>
        <authorList>
            <person name="Barakat M."/>
            <person name="Ortet P."/>
            <person name="De Luca G."/>
            <person name="Jourlin-Castelli C."/>
            <person name="Ansaldi M."/>
            <person name="Py B."/>
            <person name="Fichant G."/>
            <person name="Coutinho P."/>
            <person name="Voulhoux R."/>
            <person name="Bastien O."/>
            <person name="Roy S."/>
            <person name="Marechal E."/>
            <person name="Henrissat B."/>
            <person name="Quentin Y."/>
            <person name="Noirot P."/>
            <person name="Filloux A."/>
            <person name="Mejean V."/>
            <person name="DuBow M."/>
            <person name="Barras F."/>
            <person name="Heulin T."/>
        </authorList>
    </citation>
    <scope>NUCLEOTIDE SEQUENCE [LARGE SCALE GENOMIC DNA]</scope>
    <source>
        <strain evidence="3">ATCC BAA-407 / DSM 14655 / LMG 21543 / TTB310</strain>
    </source>
</reference>
<dbReference type="HOGENOM" id="CLU_025996_19_6_4"/>
<reference evidence="2 3" key="2">
    <citation type="journal article" date="2011" name="PLoS ONE">
        <title>The Cyst-Dividing Bacterium Ramlibacter tataouinensis TTB310 Genome Reveals a Well-Stocked Toolbox for Adaptation to a Desert Environment.</title>
        <authorList>
            <person name="De Luca G."/>
            <person name="Barakat M."/>
            <person name="Ortet P."/>
            <person name="Fochesato S."/>
            <person name="Jourlin-Castelli C."/>
            <person name="Ansaldi M."/>
            <person name="Py B."/>
            <person name="Fichant G."/>
            <person name="Coutinho P.M."/>
            <person name="Voulhoux R."/>
            <person name="Bastien O."/>
            <person name="Marechal E."/>
            <person name="Henrissat B."/>
            <person name="Quentin Y."/>
            <person name="Noirot P."/>
            <person name="Filloux A."/>
            <person name="Mejean V."/>
            <person name="Dubow M.S."/>
            <person name="Barras F."/>
            <person name="Barbe V."/>
            <person name="Weissenbach J."/>
            <person name="Mihalcescu I."/>
            <person name="Vermeglio A."/>
            <person name="Achouak W."/>
            <person name="Heulin T."/>
        </authorList>
    </citation>
    <scope>NUCLEOTIDE SEQUENCE [LARGE SCALE GENOMIC DNA]</scope>
    <source>
        <strain evidence="3">ATCC BAA-407 / DSM 14655 / LMG 21543 / TTB310</strain>
    </source>
</reference>
<dbReference type="Gene3D" id="3.90.550.10">
    <property type="entry name" value="Spore Coat Polysaccharide Biosynthesis Protein SpsA, Chain A"/>
    <property type="match status" value="1"/>
</dbReference>
<dbReference type="Pfam" id="PF00535">
    <property type="entry name" value="Glycos_transf_2"/>
    <property type="match status" value="1"/>
</dbReference>
<evidence type="ECO:0000259" key="1">
    <source>
        <dbReference type="Pfam" id="PF00535"/>
    </source>
</evidence>
<keyword evidence="2" id="KW-0808">Transferase</keyword>
<dbReference type="PATRIC" id="fig|365046.3.peg.3295"/>
<keyword evidence="3" id="KW-1185">Reference proteome</keyword>
<dbReference type="eggNOG" id="COG1216">
    <property type="taxonomic scope" value="Bacteria"/>
</dbReference>
<dbReference type="CDD" id="cd00761">
    <property type="entry name" value="Glyco_tranf_GTA_type"/>
    <property type="match status" value="1"/>
</dbReference>
<dbReference type="Proteomes" id="UP000008385">
    <property type="component" value="Chromosome"/>
</dbReference>
<dbReference type="SUPFAM" id="SSF53448">
    <property type="entry name" value="Nucleotide-diphospho-sugar transferases"/>
    <property type="match status" value="1"/>
</dbReference>
<dbReference type="STRING" id="365046.Rta_32250"/>
<dbReference type="PANTHER" id="PTHR43685">
    <property type="entry name" value="GLYCOSYLTRANSFERASE"/>
    <property type="match status" value="1"/>
</dbReference>
<dbReference type="InterPro" id="IPR001173">
    <property type="entry name" value="Glyco_trans_2-like"/>
</dbReference>
<accession>F5XY11</accession>
<sequence length="331" mass="36545">MKLSVILPCYNGAATLAVQLEALCRQHWPNGWELIVANNGSTDGSMAIVERYRERLPALKIVQAHVPGTPRFGVPHSYNVGIQAATGDAFVFCEADDEVAPGWLAAMGEALARHDFVAARLDHRKLNPEWLHPLQGEGYQSERLSQMRGYPYLAHASGCSFGLRRAVYERVGPLDSHFPCVHDTEYSWRAQLAGYSLHLEPRALVHYREKAGPLARFRQGRAWGRDYVRLLQYYGVPAQGLELPRKLLAAGRLLPEGLPAWLASARGEPNGRHGLAQWFWNMGWSVGELMAVMRDPVVPRSNVLAVAAAIAAASRAGAAAEPREQRLRGSS</sequence>
<evidence type="ECO:0000313" key="2">
    <source>
        <dbReference type="EMBL" id="AEG94336.1"/>
    </source>
</evidence>
<protein>
    <submittedName>
        <fullName evidence="2">Candidate b-glycosyltransferase, Glycosyltransferase Family 2</fullName>
    </submittedName>
</protein>
<dbReference type="GO" id="GO:0016740">
    <property type="term" value="F:transferase activity"/>
    <property type="evidence" value="ECO:0007669"/>
    <property type="project" value="UniProtKB-KW"/>
</dbReference>
<dbReference type="AlphaFoldDB" id="F5XY11"/>
<evidence type="ECO:0000313" key="3">
    <source>
        <dbReference type="Proteomes" id="UP000008385"/>
    </source>
</evidence>
<dbReference type="OrthoDB" id="433681at2"/>
<name>F5XY11_RAMTT</name>
<dbReference type="KEGG" id="rta:Rta_32250"/>